<keyword evidence="2" id="KW-0732">Signal</keyword>
<dbReference type="OrthoDB" id="9759709at2"/>
<evidence type="ECO:0008006" key="5">
    <source>
        <dbReference type="Google" id="ProtNLM"/>
    </source>
</evidence>
<dbReference type="SUPFAM" id="SSF75005">
    <property type="entry name" value="Arabinanase/levansucrase/invertase"/>
    <property type="match status" value="2"/>
</dbReference>
<dbReference type="AlphaFoldDB" id="A0A518C9E4"/>
<dbReference type="RefSeq" id="WP_144973507.1">
    <property type="nucleotide sequence ID" value="NZ_CP036289.1"/>
</dbReference>
<keyword evidence="4" id="KW-1185">Reference proteome</keyword>
<feature type="region of interest" description="Disordered" evidence="1">
    <location>
        <begin position="316"/>
        <end position="342"/>
    </location>
</feature>
<evidence type="ECO:0000256" key="1">
    <source>
        <dbReference type="SAM" id="MobiDB-lite"/>
    </source>
</evidence>
<feature type="compositionally biased region" description="Basic and acidic residues" evidence="1">
    <location>
        <begin position="326"/>
        <end position="342"/>
    </location>
</feature>
<reference evidence="4" key="1">
    <citation type="submission" date="2019-02" db="EMBL/GenBank/DDBJ databases">
        <title>Deep-cultivation of Planctomycetes and their phenomic and genomic characterization uncovers novel biology.</title>
        <authorList>
            <person name="Wiegand S."/>
            <person name="Jogler M."/>
            <person name="Boedeker C."/>
            <person name="Pinto D."/>
            <person name="Vollmers J."/>
            <person name="Rivas-Marin E."/>
            <person name="Kohn T."/>
            <person name="Peeters S.H."/>
            <person name="Heuer A."/>
            <person name="Rast P."/>
            <person name="Oberbeckmann S."/>
            <person name="Bunk B."/>
            <person name="Jeske O."/>
            <person name="Meyerdierks A."/>
            <person name="Storesund J.E."/>
            <person name="Kallscheuer N."/>
            <person name="Luecker S."/>
            <person name="Lage O.M."/>
            <person name="Pohl T."/>
            <person name="Merkel B.J."/>
            <person name="Hornburger P."/>
            <person name="Mueller R.-W."/>
            <person name="Bruemmer F."/>
            <person name="Labrenz M."/>
            <person name="Spormann A.M."/>
            <person name="Op den Camp H."/>
            <person name="Overmann J."/>
            <person name="Amann R."/>
            <person name="Jetten M.S.M."/>
            <person name="Mascher T."/>
            <person name="Medema M.H."/>
            <person name="Devos D.P."/>
            <person name="Kaster A.-K."/>
            <person name="Ovreas L."/>
            <person name="Rohde M."/>
            <person name="Galperin M.Y."/>
            <person name="Jogler C."/>
        </authorList>
    </citation>
    <scope>NUCLEOTIDE SEQUENCE [LARGE SCALE GENOMIC DNA]</scope>
    <source>
        <strain evidence="4">Pan97</strain>
    </source>
</reference>
<evidence type="ECO:0000313" key="4">
    <source>
        <dbReference type="Proteomes" id="UP000318626"/>
    </source>
</evidence>
<feature type="signal peptide" evidence="2">
    <location>
        <begin position="1"/>
        <end position="23"/>
    </location>
</feature>
<sequence precursor="true">MHILWKSLAYVALLLVPTSFVQAEGPLPKFAFQAVVLEGKDLRFAPSKELERASLVKMEGRVDKPLGKYYLYYSPHKHVGVSLAYSDSIEGPWIEYQGNPIVQDAAIPDVRWIEETGKFHLWAHKKNKQTEMWTSSDGLHFDYHSVSIAASEIGTRNATYTRAYEFPLERYKSKYIMLYSGFIVERGIRCIWLAHSRDGEHWVQEETPLVEPIDAENNDIYGPSLFQWQGKNYIVYQDHTAYRGGNVKYVEIDSQLRSIGDKGKRHLLVEPVADSPIDNRYRECEVYRNGDTLYLFASGGDEPRCIIYATAQIQNSTNSEEPGSSEAKRVPVEADQEHPNRISKVDASDQIVMKILRPKLKGEQVSPTWIELNYLIIDARHPNGIEKLQLWKPGAKKAERSFTAADRHVSGYFFYKRRFKSDETRDYKIYYWPGGTDPSMDPPHRSDTTFTLEYRDPMPKIPNYLGFTNLNDGSVIAANDSSNPNDLTYIYLDCMDSSGTWRKGNWEKAKHVGYRDDDGIQWVELVIRGPNGETVLRNDTALIFDADQRYHGPYWGEPVDSTRTKPPEESWSKGEEWRPIEGFGLYEFAVRLKPGSYQLTIRAKNNVDKLITGPTISITAKGHK</sequence>
<dbReference type="Gene3D" id="2.115.10.20">
    <property type="entry name" value="Glycosyl hydrolase domain, family 43"/>
    <property type="match status" value="2"/>
</dbReference>
<evidence type="ECO:0000256" key="2">
    <source>
        <dbReference type="SAM" id="SignalP"/>
    </source>
</evidence>
<dbReference type="InterPro" id="IPR023296">
    <property type="entry name" value="Glyco_hydro_beta-prop_sf"/>
</dbReference>
<organism evidence="3 4">
    <name type="scientific">Bremerella volcania</name>
    <dbReference type="NCBI Taxonomy" id="2527984"/>
    <lineage>
        <taxon>Bacteria</taxon>
        <taxon>Pseudomonadati</taxon>
        <taxon>Planctomycetota</taxon>
        <taxon>Planctomycetia</taxon>
        <taxon>Pirellulales</taxon>
        <taxon>Pirellulaceae</taxon>
        <taxon>Bremerella</taxon>
    </lineage>
</organism>
<gene>
    <name evidence="3" type="ORF">Pan97_28830</name>
</gene>
<accession>A0A518C9E4</accession>
<dbReference type="Proteomes" id="UP000318626">
    <property type="component" value="Chromosome"/>
</dbReference>
<proteinExistence type="predicted"/>
<dbReference type="KEGG" id="bvo:Pan97_28830"/>
<feature type="chain" id="PRO_5022192418" description="Glycosyl hydrolases family 43" evidence="2">
    <location>
        <begin position="24"/>
        <end position="624"/>
    </location>
</feature>
<evidence type="ECO:0000313" key="3">
    <source>
        <dbReference type="EMBL" id="QDU75841.1"/>
    </source>
</evidence>
<name>A0A518C9E4_9BACT</name>
<dbReference type="EMBL" id="CP036289">
    <property type="protein sequence ID" value="QDU75841.1"/>
    <property type="molecule type" value="Genomic_DNA"/>
</dbReference>
<protein>
    <recommendedName>
        <fullName evidence="5">Glycosyl hydrolases family 43</fullName>
    </recommendedName>
</protein>